<evidence type="ECO:0000259" key="4">
    <source>
        <dbReference type="Pfam" id="PF25917"/>
    </source>
</evidence>
<dbReference type="OrthoDB" id="9806939at2"/>
<proteinExistence type="inferred from homology"/>
<dbReference type="GO" id="GO:1990281">
    <property type="term" value="C:efflux pump complex"/>
    <property type="evidence" value="ECO:0007669"/>
    <property type="project" value="TreeGrafter"/>
</dbReference>
<accession>A0A078MG94</accession>
<dbReference type="InterPro" id="IPR006143">
    <property type="entry name" value="RND_pump_MFP"/>
</dbReference>
<dbReference type="GO" id="GO:0015562">
    <property type="term" value="F:efflux transmembrane transporter activity"/>
    <property type="evidence" value="ECO:0007669"/>
    <property type="project" value="TreeGrafter"/>
</dbReference>
<evidence type="ECO:0000313" key="5">
    <source>
        <dbReference type="EMBL" id="CEA05315.1"/>
    </source>
</evidence>
<dbReference type="Gene3D" id="2.40.420.20">
    <property type="match status" value="1"/>
</dbReference>
<evidence type="ECO:0000256" key="2">
    <source>
        <dbReference type="ARBA" id="ARBA00023054"/>
    </source>
</evidence>
<dbReference type="PATRIC" id="fig|1461581.3.peg.1989"/>
<dbReference type="PANTHER" id="PTHR30469:SF20">
    <property type="entry name" value="EFFLUX RND TRANSPORTER PERIPLASMIC ADAPTOR SUBUNIT"/>
    <property type="match status" value="1"/>
</dbReference>
<feature type="domain" description="Multidrug resistance protein MdtA-like barrel-sandwich hybrid" evidence="4">
    <location>
        <begin position="71"/>
        <end position="188"/>
    </location>
</feature>
<dbReference type="AlphaFoldDB" id="A0A078MG94"/>
<gene>
    <name evidence="5" type="ORF">BN1049_02019</name>
</gene>
<dbReference type="RefSeq" id="WP_044499697.1">
    <property type="nucleotide sequence ID" value="NZ_LK391969.1"/>
</dbReference>
<name>A0A078MG94_9PSED</name>
<keyword evidence="2 3" id="KW-0175">Coiled coil</keyword>
<protein>
    <submittedName>
        <fullName evidence="5">RND family efflux transporter MFP subunit</fullName>
    </submittedName>
</protein>
<dbReference type="NCBIfam" id="TIGR01730">
    <property type="entry name" value="RND_mfp"/>
    <property type="match status" value="1"/>
</dbReference>
<dbReference type="PANTHER" id="PTHR30469">
    <property type="entry name" value="MULTIDRUG RESISTANCE PROTEIN MDTA"/>
    <property type="match status" value="1"/>
</dbReference>
<sequence length="358" mass="38371">MPRPPVFRFTPARLTLLAVMMVTLHGCGDDEEPAPPPPRIVMVAEVEPGSPQAQTLRFAGVVESVTTTQLAFQVAGRVERVLVAEGARVTRGQALAKLDTTDYQLQLRDATARHQQLEADLARKRKLLAEGILAPAAIEPLEAALVSARVARDTAARQIGYGELTAPFDGVVAQRLVEPDMVVNAGTPIFHLQDNQHIEVSVELPEAAALAIPLGPDLEAEGQPVLAEALTLPLTYREHSTQPREGARTYRLVLRGTPPAEYNLLPGMSMRVALQRPAPPAPDDSYLLPLSALQAAADGQHYVWLAADGEAQRQPVQLQGIEADRARVSGALADGALVVVAGGSKLADGQVIETRRRD</sequence>
<dbReference type="Gene3D" id="1.10.287.470">
    <property type="entry name" value="Helix hairpin bin"/>
    <property type="match status" value="1"/>
</dbReference>
<dbReference type="Pfam" id="PF25917">
    <property type="entry name" value="BSH_RND"/>
    <property type="match status" value="1"/>
</dbReference>
<dbReference type="EMBL" id="LM997413">
    <property type="protein sequence ID" value="CEA05315.1"/>
    <property type="molecule type" value="Genomic_DNA"/>
</dbReference>
<dbReference type="EMBL" id="LK391969">
    <property type="protein sequence ID" value="CEF27074.1"/>
    <property type="molecule type" value="Genomic_DNA"/>
</dbReference>
<dbReference type="InterPro" id="IPR058625">
    <property type="entry name" value="MdtA-like_BSH"/>
</dbReference>
<evidence type="ECO:0000256" key="3">
    <source>
        <dbReference type="SAM" id="Coils"/>
    </source>
</evidence>
<comment type="similarity">
    <text evidence="1">Belongs to the membrane fusion protein (MFP) (TC 8.A.1) family.</text>
</comment>
<organism evidence="5">
    <name type="scientific">Pseudomonas saudimassiliensis</name>
    <dbReference type="NCBI Taxonomy" id="1461581"/>
    <lineage>
        <taxon>Bacteria</taxon>
        <taxon>Pseudomonadati</taxon>
        <taxon>Pseudomonadota</taxon>
        <taxon>Gammaproteobacteria</taxon>
        <taxon>Pseudomonadales</taxon>
        <taxon>Pseudomonadaceae</taxon>
        <taxon>Pseudomonas</taxon>
    </lineage>
</organism>
<reference evidence="5" key="1">
    <citation type="submission" date="2014-07" db="EMBL/GenBank/DDBJ databases">
        <authorList>
            <person name="Urmite Genomes Urmite Genomes"/>
        </authorList>
    </citation>
    <scope>NUCLEOTIDE SEQUENCE</scope>
    <source>
        <strain evidence="5">12M76_air</strain>
    </source>
</reference>
<dbReference type="SUPFAM" id="SSF111369">
    <property type="entry name" value="HlyD-like secretion proteins"/>
    <property type="match status" value="1"/>
</dbReference>
<dbReference type="Gene3D" id="2.40.30.170">
    <property type="match status" value="1"/>
</dbReference>
<evidence type="ECO:0000256" key="1">
    <source>
        <dbReference type="ARBA" id="ARBA00009477"/>
    </source>
</evidence>
<dbReference type="Gene3D" id="2.40.50.100">
    <property type="match status" value="1"/>
</dbReference>
<feature type="coiled-coil region" evidence="3">
    <location>
        <begin position="100"/>
        <end position="127"/>
    </location>
</feature>